<name>A0AAE1ISW0_9FABA</name>
<keyword evidence="1" id="KW-0732">Signal</keyword>
<accession>A0AAE1ISW0</accession>
<dbReference type="InterPro" id="IPR002487">
    <property type="entry name" value="TF_Kbox"/>
</dbReference>
<gene>
    <name evidence="3" type="ORF">QN277_009178</name>
</gene>
<evidence type="ECO:0000313" key="3">
    <source>
        <dbReference type="EMBL" id="KAK4256293.1"/>
    </source>
</evidence>
<proteinExistence type="predicted"/>
<reference evidence="3" key="1">
    <citation type="submission" date="2023-10" db="EMBL/GenBank/DDBJ databases">
        <title>Chromosome-level genome of the transformable northern wattle, Acacia crassicarpa.</title>
        <authorList>
            <person name="Massaro I."/>
            <person name="Sinha N.R."/>
            <person name="Poethig S."/>
            <person name="Leichty A.R."/>
        </authorList>
    </citation>
    <scope>NUCLEOTIDE SEQUENCE</scope>
    <source>
        <strain evidence="3">Acra3RX</strain>
        <tissue evidence="3">Leaf</tissue>
    </source>
</reference>
<dbReference type="Pfam" id="PF01486">
    <property type="entry name" value="K-box"/>
    <property type="match status" value="1"/>
</dbReference>
<dbReference type="GO" id="GO:0003700">
    <property type="term" value="F:DNA-binding transcription factor activity"/>
    <property type="evidence" value="ECO:0007669"/>
    <property type="project" value="InterPro"/>
</dbReference>
<keyword evidence="4" id="KW-1185">Reference proteome</keyword>
<evidence type="ECO:0000256" key="1">
    <source>
        <dbReference type="SAM" id="SignalP"/>
    </source>
</evidence>
<feature type="chain" id="PRO_5042211399" description="K-box domain-containing protein" evidence="1">
    <location>
        <begin position="19"/>
        <end position="180"/>
    </location>
</feature>
<dbReference type="AlphaFoldDB" id="A0AAE1ISW0"/>
<feature type="signal peptide" evidence="1">
    <location>
        <begin position="1"/>
        <end position="18"/>
    </location>
</feature>
<dbReference type="Proteomes" id="UP001293593">
    <property type="component" value="Unassembled WGS sequence"/>
</dbReference>
<feature type="domain" description="K-box" evidence="2">
    <location>
        <begin position="14"/>
        <end position="84"/>
    </location>
</feature>
<evidence type="ECO:0000313" key="4">
    <source>
        <dbReference type="Proteomes" id="UP001293593"/>
    </source>
</evidence>
<dbReference type="GO" id="GO:0005634">
    <property type="term" value="C:nucleus"/>
    <property type="evidence" value="ECO:0007669"/>
    <property type="project" value="InterPro"/>
</dbReference>
<sequence length="180" mass="21339">MYAPLLTFLCCLLSKVVAERTRELRQLNGEKLQECTLEELLELEERLQRCLSRVSKAKDERIVKQINAQRRKGIQLMEQPRGLEPRTTTVSHCKFQPRKIFNHRDLQPPSGARTTVNHRRKQNCKPPSIRFLIHHKDPVKSRKPPSVRFWNRHKPPILDGERCIGREREMSAYRTRGRER</sequence>
<evidence type="ECO:0000259" key="2">
    <source>
        <dbReference type="Pfam" id="PF01486"/>
    </source>
</evidence>
<protein>
    <recommendedName>
        <fullName evidence="2">K-box domain-containing protein</fullName>
    </recommendedName>
</protein>
<comment type="caution">
    <text evidence="3">The sequence shown here is derived from an EMBL/GenBank/DDBJ whole genome shotgun (WGS) entry which is preliminary data.</text>
</comment>
<dbReference type="EMBL" id="JAWXYG010000013">
    <property type="protein sequence ID" value="KAK4256293.1"/>
    <property type="molecule type" value="Genomic_DNA"/>
</dbReference>
<organism evidence="3 4">
    <name type="scientific">Acacia crassicarpa</name>
    <name type="common">northern wattle</name>
    <dbReference type="NCBI Taxonomy" id="499986"/>
    <lineage>
        <taxon>Eukaryota</taxon>
        <taxon>Viridiplantae</taxon>
        <taxon>Streptophyta</taxon>
        <taxon>Embryophyta</taxon>
        <taxon>Tracheophyta</taxon>
        <taxon>Spermatophyta</taxon>
        <taxon>Magnoliopsida</taxon>
        <taxon>eudicotyledons</taxon>
        <taxon>Gunneridae</taxon>
        <taxon>Pentapetalae</taxon>
        <taxon>rosids</taxon>
        <taxon>fabids</taxon>
        <taxon>Fabales</taxon>
        <taxon>Fabaceae</taxon>
        <taxon>Caesalpinioideae</taxon>
        <taxon>mimosoid clade</taxon>
        <taxon>Acacieae</taxon>
        <taxon>Acacia</taxon>
    </lineage>
</organism>